<keyword evidence="2" id="KW-1185">Reference proteome</keyword>
<organism evidence="1 2">
    <name type="scientific">Rhinolophus ferrumequinum</name>
    <name type="common">Greater horseshoe bat</name>
    <dbReference type="NCBI Taxonomy" id="59479"/>
    <lineage>
        <taxon>Eukaryota</taxon>
        <taxon>Metazoa</taxon>
        <taxon>Chordata</taxon>
        <taxon>Craniata</taxon>
        <taxon>Vertebrata</taxon>
        <taxon>Euteleostomi</taxon>
        <taxon>Mammalia</taxon>
        <taxon>Eutheria</taxon>
        <taxon>Laurasiatheria</taxon>
        <taxon>Chiroptera</taxon>
        <taxon>Yinpterochiroptera</taxon>
        <taxon>Rhinolophoidea</taxon>
        <taxon>Rhinolophidae</taxon>
        <taxon>Rhinolophinae</taxon>
        <taxon>Rhinolophus</taxon>
    </lineage>
</organism>
<accession>A0A671ENG3</accession>
<proteinExistence type="predicted"/>
<reference evidence="1 2" key="1">
    <citation type="journal article" date="2015" name="Annu Rev Anim Biosci">
        <title>The Genome 10K Project: a way forward.</title>
        <authorList>
            <person name="Koepfli K.P."/>
            <person name="Paten B."/>
            <person name="O'Brien S.J."/>
            <person name="Koepfli K.P."/>
            <person name="Paten B."/>
            <person name="Antunes A."/>
            <person name="Belov K."/>
            <person name="Bustamante C."/>
            <person name="Castoe T.A."/>
            <person name="Clawson H."/>
            <person name="Crawford A.J."/>
            <person name="Diekhans M."/>
            <person name="Distel D."/>
            <person name="Durbin R."/>
            <person name="Earl D."/>
            <person name="Fujita M.K."/>
            <person name="Gamble T."/>
            <person name="Georges A."/>
            <person name="Gemmell N."/>
            <person name="Gilbert M.T."/>
            <person name="Graves J.M."/>
            <person name="Green R.E."/>
            <person name="Hickey G."/>
            <person name="Jarvis E.D."/>
            <person name="Johnson W."/>
            <person name="Komissarov A."/>
            <person name="Korf I."/>
            <person name="Kuhn R."/>
            <person name="Larkin D.M."/>
            <person name="Lewin H."/>
            <person name="Lopez J.V."/>
            <person name="Ma J."/>
            <person name="Marques-Bonet T."/>
            <person name="Miller W."/>
            <person name="Murphy R."/>
            <person name="Pevzner P."/>
            <person name="Shapiro B."/>
            <person name="Steiner C."/>
            <person name="Tamazian G."/>
            <person name="Venkatesh B."/>
            <person name="Wang J."/>
            <person name="Wayne R."/>
            <person name="Wiley E."/>
            <person name="Yang H."/>
            <person name="Zhang G."/>
            <person name="Haussler D."/>
            <person name="Ryder O."/>
            <person name="O'Brien S.J."/>
        </authorList>
    </citation>
    <scope>NUCLEOTIDE SEQUENCE</scope>
</reference>
<dbReference type="AlphaFoldDB" id="A0A671ENG3"/>
<evidence type="ECO:0000313" key="2">
    <source>
        <dbReference type="Proteomes" id="UP000472240"/>
    </source>
</evidence>
<reference evidence="1 2" key="2">
    <citation type="journal article" date="2018" name="Annu Rev Anim Biosci">
        <title>Bat Biology, Genomes, and the Bat1K Project: To Generate Chromosome-Level Genomes for All Living Bat Species.</title>
        <authorList>
            <person name="Teeling E.C."/>
            <person name="Vernes S.C."/>
            <person name="Davalos L.M."/>
            <person name="Ray D.A."/>
            <person name="Gilbert M.T.P."/>
            <person name="Myers E."/>
        </authorList>
    </citation>
    <scope>NUCLEOTIDE SEQUENCE</scope>
</reference>
<dbReference type="Proteomes" id="UP000472240">
    <property type="component" value="Chromosome 9"/>
</dbReference>
<sequence length="91" mass="10575">MEEITNFKIPTKLSEKKKSALCSTPCCRYSCLSVYAEAWLCLRGKCLPYEMISKREYGPKKGAPWVFPNIRLRLVLLSWLSTDLLDFAFIY</sequence>
<evidence type="ECO:0000313" key="1">
    <source>
        <dbReference type="Ensembl" id="ENSRFEP00010014796.1"/>
    </source>
</evidence>
<reference evidence="1" key="5">
    <citation type="submission" date="2025-09" db="UniProtKB">
        <authorList>
            <consortium name="Ensembl"/>
        </authorList>
    </citation>
    <scope>IDENTIFICATION</scope>
</reference>
<reference evidence="1" key="4">
    <citation type="submission" date="2025-08" db="UniProtKB">
        <authorList>
            <consortium name="Ensembl"/>
        </authorList>
    </citation>
    <scope>IDENTIFICATION</scope>
</reference>
<dbReference type="InParanoid" id="A0A671ENG3"/>
<name>A0A671ENG3_RHIFE</name>
<reference evidence="2" key="3">
    <citation type="submission" date="2018-12" db="EMBL/GenBank/DDBJ databases">
        <title>G10K-VGP greater horseshoe bat female genome, primary haplotype.</title>
        <authorList>
            <person name="Teeling E."/>
            <person name="Myers G."/>
            <person name="Vernes S."/>
            <person name="Pippel M."/>
            <person name="Winkler S."/>
            <person name="Fedrigo O."/>
            <person name="Rhie A."/>
            <person name="Koren S."/>
            <person name="Phillippy A."/>
            <person name="Lewin H."/>
            <person name="Damas J."/>
            <person name="Howe K."/>
            <person name="Mountcastle J."/>
            <person name="Jarvis E.D."/>
        </authorList>
    </citation>
    <scope>NUCLEOTIDE SEQUENCE [LARGE SCALE GENOMIC DNA]</scope>
</reference>
<protein>
    <submittedName>
        <fullName evidence="1">Uncharacterized protein</fullName>
    </submittedName>
</protein>
<dbReference type="Ensembl" id="ENSRFET00010016167.1">
    <property type="protein sequence ID" value="ENSRFEP00010014796.1"/>
    <property type="gene ID" value="ENSRFEG00010010026.1"/>
</dbReference>